<name>A0A4R2MHM9_RUBGE</name>
<dbReference type="NCBIfam" id="TIGR02284">
    <property type="entry name" value="PA2169 family four-helix-bundle protein"/>
    <property type="match status" value="1"/>
</dbReference>
<evidence type="ECO:0000259" key="1">
    <source>
        <dbReference type="Pfam" id="PF09537"/>
    </source>
</evidence>
<dbReference type="EMBL" id="SLXD01000002">
    <property type="protein sequence ID" value="TCP04377.1"/>
    <property type="molecule type" value="Genomic_DNA"/>
</dbReference>
<reference evidence="2 3" key="1">
    <citation type="submission" date="2019-03" db="EMBL/GenBank/DDBJ databases">
        <title>Genomic Encyclopedia of Type Strains, Phase IV (KMG-IV): sequencing the most valuable type-strain genomes for metagenomic binning, comparative biology and taxonomic classification.</title>
        <authorList>
            <person name="Goeker M."/>
        </authorList>
    </citation>
    <scope>NUCLEOTIDE SEQUENCE [LARGE SCALE GENOMIC DNA]</scope>
    <source>
        <strain evidence="2 3">DSM 1709</strain>
    </source>
</reference>
<dbReference type="Proteomes" id="UP000295106">
    <property type="component" value="Unassembled WGS sequence"/>
</dbReference>
<dbReference type="Pfam" id="PF09537">
    <property type="entry name" value="DUF2383"/>
    <property type="match status" value="1"/>
</dbReference>
<dbReference type="Gene3D" id="1.20.1260.10">
    <property type="match status" value="1"/>
</dbReference>
<dbReference type="PIRSF" id="PIRSF029477">
    <property type="entry name" value="UCP029477"/>
    <property type="match status" value="1"/>
</dbReference>
<protein>
    <submittedName>
        <fullName evidence="2">Uncharacterized protein (TIGR02284 family)</fullName>
    </submittedName>
</protein>
<accession>A0A4R2MHM9</accession>
<sequence length="152" mass="17000">MMDRKDVVDTLNRLIETSKDGEYGFRSSAEHARDAQLQRIFLARADECRLGAAELQTMVVQYGGTAEDGGSATGAMHRGWVAVKGTLAGYSDLAMLEECERGEDTAMERYRSALVEDLPSDVRIVVERQFEGVKRNHAQMRMLRDEARARTA</sequence>
<dbReference type="GeneID" id="99685083"/>
<dbReference type="AlphaFoldDB" id="A0A4R2MHM9"/>
<organism evidence="2 3">
    <name type="scientific">Rubrivivax gelatinosus</name>
    <name type="common">Rhodocyclus gelatinosus</name>
    <name type="synonym">Rhodopseudomonas gelatinosa</name>
    <dbReference type="NCBI Taxonomy" id="28068"/>
    <lineage>
        <taxon>Bacteria</taxon>
        <taxon>Pseudomonadati</taxon>
        <taxon>Pseudomonadota</taxon>
        <taxon>Betaproteobacteria</taxon>
        <taxon>Burkholderiales</taxon>
        <taxon>Sphaerotilaceae</taxon>
        <taxon>Rubrivivax</taxon>
    </lineage>
</organism>
<gene>
    <name evidence="2" type="ORF">EV684_102130</name>
</gene>
<dbReference type="InterPro" id="IPR019052">
    <property type="entry name" value="DUF2383"/>
</dbReference>
<evidence type="ECO:0000313" key="3">
    <source>
        <dbReference type="Proteomes" id="UP000295106"/>
    </source>
</evidence>
<proteinExistence type="predicted"/>
<dbReference type="SUPFAM" id="SSF47240">
    <property type="entry name" value="Ferritin-like"/>
    <property type="match status" value="1"/>
</dbReference>
<dbReference type="InterPro" id="IPR016920">
    <property type="entry name" value="UCP029477"/>
</dbReference>
<dbReference type="InterPro" id="IPR009078">
    <property type="entry name" value="Ferritin-like_SF"/>
</dbReference>
<dbReference type="RefSeq" id="WP_200222288.1">
    <property type="nucleotide sequence ID" value="NZ_CP181386.1"/>
</dbReference>
<feature type="domain" description="DUF2383" evidence="1">
    <location>
        <begin position="6"/>
        <end position="114"/>
    </location>
</feature>
<dbReference type="InterPro" id="IPR012347">
    <property type="entry name" value="Ferritin-like"/>
</dbReference>
<comment type="caution">
    <text evidence="2">The sequence shown here is derived from an EMBL/GenBank/DDBJ whole genome shotgun (WGS) entry which is preliminary data.</text>
</comment>
<evidence type="ECO:0000313" key="2">
    <source>
        <dbReference type="EMBL" id="TCP04377.1"/>
    </source>
</evidence>
<dbReference type="InterPro" id="IPR011971">
    <property type="entry name" value="CHP02284"/>
</dbReference>